<sequence length="191" mass="21694">MDESMSILLVVLGAGGVLAPVAFILFHLIRQFLFIPVTIVCLAGGILFGALFGTLLSLIGLLLNSVCFYFLIGKMPKTYEKLAKLKRKWFGEYRNLTVAQTAVLRLIPLIHFHLLNFCLMEKDRRFSPYMKNNLLSNLPLAFFYSAFGSIISLFTPLVMAVIFLSLMVLVYLLREKVTVIKWQKFFSLKEG</sequence>
<evidence type="ECO:0000256" key="4">
    <source>
        <dbReference type="ARBA" id="ARBA00022989"/>
    </source>
</evidence>
<organism evidence="8 9">
    <name type="scientific">Bacillus benzoevorans</name>
    <dbReference type="NCBI Taxonomy" id="1456"/>
    <lineage>
        <taxon>Bacteria</taxon>
        <taxon>Bacillati</taxon>
        <taxon>Bacillota</taxon>
        <taxon>Bacilli</taxon>
        <taxon>Bacillales</taxon>
        <taxon>Bacillaceae</taxon>
        <taxon>Bacillus</taxon>
    </lineage>
</organism>
<accession>A0A7X0HTL1</accession>
<feature type="transmembrane region" description="Helical" evidence="6">
    <location>
        <begin position="58"/>
        <end position="75"/>
    </location>
</feature>
<evidence type="ECO:0000256" key="6">
    <source>
        <dbReference type="RuleBase" id="RU366058"/>
    </source>
</evidence>
<dbReference type="EMBL" id="JACHGK010000007">
    <property type="protein sequence ID" value="MBB6445667.1"/>
    <property type="molecule type" value="Genomic_DNA"/>
</dbReference>
<name>A0A7X0HTL1_9BACI</name>
<feature type="transmembrane region" description="Helical" evidence="6">
    <location>
        <begin position="6"/>
        <end position="26"/>
    </location>
</feature>
<evidence type="ECO:0000256" key="2">
    <source>
        <dbReference type="ARBA" id="ARBA00022475"/>
    </source>
</evidence>
<dbReference type="GO" id="GO:0005886">
    <property type="term" value="C:plasma membrane"/>
    <property type="evidence" value="ECO:0007669"/>
    <property type="project" value="UniProtKB-SubCell"/>
</dbReference>
<keyword evidence="9" id="KW-1185">Reference proteome</keyword>
<comment type="caution">
    <text evidence="8">The sequence shown here is derived from an EMBL/GenBank/DDBJ whole genome shotgun (WGS) entry which is preliminary data.</text>
</comment>
<reference evidence="8 9" key="1">
    <citation type="submission" date="2020-08" db="EMBL/GenBank/DDBJ databases">
        <title>Genomic Encyclopedia of Type Strains, Phase IV (KMG-IV): sequencing the most valuable type-strain genomes for metagenomic binning, comparative biology and taxonomic classification.</title>
        <authorList>
            <person name="Goeker M."/>
        </authorList>
    </citation>
    <scope>NUCLEOTIDE SEQUENCE [LARGE SCALE GENOMIC DNA]</scope>
    <source>
        <strain evidence="8 9">DSM 5391</strain>
    </source>
</reference>
<dbReference type="Pfam" id="PF09335">
    <property type="entry name" value="VTT_dom"/>
    <property type="match status" value="1"/>
</dbReference>
<evidence type="ECO:0000259" key="7">
    <source>
        <dbReference type="Pfam" id="PF09335"/>
    </source>
</evidence>
<evidence type="ECO:0000256" key="3">
    <source>
        <dbReference type="ARBA" id="ARBA00022692"/>
    </source>
</evidence>
<dbReference type="PANTHER" id="PTHR12677">
    <property type="entry name" value="GOLGI APPARATUS MEMBRANE PROTEIN TVP38-RELATED"/>
    <property type="match status" value="1"/>
</dbReference>
<keyword evidence="3 6" id="KW-0812">Transmembrane</keyword>
<keyword evidence="2 6" id="KW-1003">Cell membrane</keyword>
<evidence type="ECO:0000313" key="9">
    <source>
        <dbReference type="Proteomes" id="UP000531594"/>
    </source>
</evidence>
<evidence type="ECO:0000313" key="8">
    <source>
        <dbReference type="EMBL" id="MBB6445667.1"/>
    </source>
</evidence>
<dbReference type="AlphaFoldDB" id="A0A7X0HTL1"/>
<dbReference type="InterPro" id="IPR015414">
    <property type="entry name" value="TMEM64"/>
</dbReference>
<feature type="transmembrane region" description="Helical" evidence="6">
    <location>
        <begin position="96"/>
        <end position="120"/>
    </location>
</feature>
<keyword evidence="5 6" id="KW-0472">Membrane</keyword>
<gene>
    <name evidence="8" type="ORF">HNR53_002292</name>
</gene>
<dbReference type="RefSeq" id="WP_184525931.1">
    <property type="nucleotide sequence ID" value="NZ_JACHGK010000007.1"/>
</dbReference>
<feature type="domain" description="VTT" evidence="7">
    <location>
        <begin position="35"/>
        <end position="149"/>
    </location>
</feature>
<dbReference type="Proteomes" id="UP000531594">
    <property type="component" value="Unassembled WGS sequence"/>
</dbReference>
<comment type="similarity">
    <text evidence="6">Belongs to the TVP38/TMEM64 family.</text>
</comment>
<dbReference type="PANTHER" id="PTHR12677:SF59">
    <property type="entry name" value="GOLGI APPARATUS MEMBRANE PROTEIN TVP38-RELATED"/>
    <property type="match status" value="1"/>
</dbReference>
<comment type="caution">
    <text evidence="6">Lacks conserved residue(s) required for the propagation of feature annotation.</text>
</comment>
<evidence type="ECO:0000256" key="5">
    <source>
        <dbReference type="ARBA" id="ARBA00023136"/>
    </source>
</evidence>
<protein>
    <recommendedName>
        <fullName evidence="6">TVP38/TMEM64 family membrane protein</fullName>
    </recommendedName>
</protein>
<dbReference type="InterPro" id="IPR032816">
    <property type="entry name" value="VTT_dom"/>
</dbReference>
<evidence type="ECO:0000256" key="1">
    <source>
        <dbReference type="ARBA" id="ARBA00004651"/>
    </source>
</evidence>
<feature type="transmembrane region" description="Helical" evidence="6">
    <location>
        <begin position="140"/>
        <end position="173"/>
    </location>
</feature>
<proteinExistence type="inferred from homology"/>
<comment type="subcellular location">
    <subcellularLocation>
        <location evidence="1 6">Cell membrane</location>
        <topology evidence="1 6">Multi-pass membrane protein</topology>
    </subcellularLocation>
</comment>
<keyword evidence="4 6" id="KW-1133">Transmembrane helix</keyword>